<dbReference type="AlphaFoldDB" id="A0AAJ1BKL2"/>
<name>A0AAJ1BKL2_9GAMM</name>
<dbReference type="RefSeq" id="WP_240592396.1">
    <property type="nucleotide sequence ID" value="NZ_JAKUDL010000009.1"/>
</dbReference>
<organism evidence="1 2">
    <name type="scientific">Shewanella zhuhaiensis</name>
    <dbReference type="NCBI Taxonomy" id="2919576"/>
    <lineage>
        <taxon>Bacteria</taxon>
        <taxon>Pseudomonadati</taxon>
        <taxon>Pseudomonadota</taxon>
        <taxon>Gammaproteobacteria</taxon>
        <taxon>Alteromonadales</taxon>
        <taxon>Shewanellaceae</taxon>
        <taxon>Shewanella</taxon>
    </lineage>
</organism>
<sequence length="58" mass="6250">MRVKDGGLTLPGQLSYYPVAEKAEPAPSGFTQGRSRVNTILIALTDEVIQPAFILYGV</sequence>
<proteinExistence type="predicted"/>
<dbReference type="EMBL" id="JAKUDL010000009">
    <property type="protein sequence ID" value="MCH4296341.1"/>
    <property type="molecule type" value="Genomic_DNA"/>
</dbReference>
<evidence type="ECO:0000313" key="2">
    <source>
        <dbReference type="Proteomes" id="UP001297581"/>
    </source>
</evidence>
<protein>
    <submittedName>
        <fullName evidence="1">Uncharacterized protein</fullName>
    </submittedName>
</protein>
<gene>
    <name evidence="1" type="ORF">MJ923_18675</name>
</gene>
<dbReference type="Proteomes" id="UP001297581">
    <property type="component" value="Unassembled WGS sequence"/>
</dbReference>
<accession>A0AAJ1BKL2</accession>
<reference evidence="1 2" key="1">
    <citation type="submission" date="2022-02" db="EMBL/GenBank/DDBJ databases">
        <title>The genome sequence of Shewanella sp. 3B26.</title>
        <authorList>
            <person name="Du J."/>
        </authorList>
    </citation>
    <scope>NUCLEOTIDE SEQUENCE [LARGE SCALE GENOMIC DNA]</scope>
    <source>
        <strain evidence="1 2">3B26</strain>
    </source>
</reference>
<comment type="caution">
    <text evidence="1">The sequence shown here is derived from an EMBL/GenBank/DDBJ whole genome shotgun (WGS) entry which is preliminary data.</text>
</comment>
<keyword evidence="2" id="KW-1185">Reference proteome</keyword>
<evidence type="ECO:0000313" key="1">
    <source>
        <dbReference type="EMBL" id="MCH4296341.1"/>
    </source>
</evidence>